<dbReference type="PANTHER" id="PTHR36424">
    <property type="entry name" value="PHEROMONE-REGULATED MEMBRANE PROTEIN 6"/>
    <property type="match status" value="1"/>
</dbReference>
<organism evidence="3 4">
    <name type="scientific">Phialemonium atrogriseum</name>
    <dbReference type="NCBI Taxonomy" id="1093897"/>
    <lineage>
        <taxon>Eukaryota</taxon>
        <taxon>Fungi</taxon>
        <taxon>Dikarya</taxon>
        <taxon>Ascomycota</taxon>
        <taxon>Pezizomycotina</taxon>
        <taxon>Sordariomycetes</taxon>
        <taxon>Sordariomycetidae</taxon>
        <taxon>Cephalothecales</taxon>
        <taxon>Cephalothecaceae</taxon>
        <taxon>Phialemonium</taxon>
    </lineage>
</organism>
<sequence length="619" mass="69362">MGFMSHRRRDVEVRPEQKWDYISLNDFKSTSCFTPFAYGYLWSSVLLSLTVYAVDTFTAVNLLVFGKWSSTIEPTQLISFNISRWIFSICIILSFINLIYEHIRARRIMKRGSVAECYLDNLAVRLESMRLGKGQGWRRFLVFAELTKSKKGAEYIALFTFFNFQSWIRVIICSGPRQAVNALTLYSVYNAMLLIEGQNFENSLMSFFAKLKALAEEDYQQALILSGMLFTLVIWVFSFLSLLLAALFFVFFLWHYIPKTDGGLTGYCERKANKRLMKIVSIKINKAMADDERKRKKAEFKAAKKNGEMRPMSMQATLPDVGGDKLPNMPTLHRTDTMATLPLYTSQPGTPANFANFELNPVEKRPFPARTGTMSSGTTQFSTRQPLIGAAAEFGSRPPSPPARTGTSASNRSFGSGSQLSRMPTNGPGYGSYSSSQSSYPFETMPSLPPPIRSPVLPINNARSSASSYANSVRSSDRPEYDEYPGARASPAPSANSYRPMPPSPRGMGPNGYPIRANTNPVPPRGPGPYSPRRNMTAPMQPRHQQTSSNSSLRNVATPSQPYHQPPQRANDYDYFDRPTTSSSQQGGPRPGYGNGRSQDGWNQDGWNQDMERVQGPRY</sequence>
<evidence type="ECO:0000256" key="2">
    <source>
        <dbReference type="SAM" id="Phobius"/>
    </source>
</evidence>
<keyword evidence="2" id="KW-0812">Transmembrane</keyword>
<dbReference type="AlphaFoldDB" id="A0AAJ0C8E2"/>
<proteinExistence type="predicted"/>
<evidence type="ECO:0000313" key="3">
    <source>
        <dbReference type="EMBL" id="KAK1771850.1"/>
    </source>
</evidence>
<feature type="transmembrane region" description="Helical" evidence="2">
    <location>
        <begin position="37"/>
        <end position="62"/>
    </location>
</feature>
<keyword evidence="4" id="KW-1185">Reference proteome</keyword>
<feature type="compositionally biased region" description="Polar residues" evidence="1">
    <location>
        <begin position="596"/>
        <end position="607"/>
    </location>
</feature>
<feature type="compositionally biased region" description="Polar residues" evidence="1">
    <location>
        <begin position="405"/>
        <end position="424"/>
    </location>
</feature>
<dbReference type="EMBL" id="MU838998">
    <property type="protein sequence ID" value="KAK1771850.1"/>
    <property type="molecule type" value="Genomic_DNA"/>
</dbReference>
<accession>A0AAJ0C8E2</accession>
<dbReference type="PANTHER" id="PTHR36424:SF1">
    <property type="entry name" value="LOW AFFINITY K(+) TRANSPORTER 1-RELATED"/>
    <property type="match status" value="1"/>
</dbReference>
<feature type="transmembrane region" description="Helical" evidence="2">
    <location>
        <begin position="82"/>
        <end position="100"/>
    </location>
</feature>
<feature type="compositionally biased region" description="Low complexity" evidence="1">
    <location>
        <begin position="460"/>
        <end position="474"/>
    </location>
</feature>
<dbReference type="GeneID" id="85305497"/>
<feature type="transmembrane region" description="Helical" evidence="2">
    <location>
        <begin position="229"/>
        <end position="254"/>
    </location>
</feature>
<keyword evidence="2" id="KW-0472">Membrane</keyword>
<dbReference type="RefSeq" id="XP_060288063.1">
    <property type="nucleotide sequence ID" value="XM_060422310.1"/>
</dbReference>
<feature type="compositionally biased region" description="Polar residues" evidence="1">
    <location>
        <begin position="372"/>
        <end position="383"/>
    </location>
</feature>
<evidence type="ECO:0000256" key="1">
    <source>
        <dbReference type="SAM" id="MobiDB-lite"/>
    </source>
</evidence>
<feature type="compositionally biased region" description="Low complexity" evidence="1">
    <location>
        <begin position="431"/>
        <end position="441"/>
    </location>
</feature>
<feature type="region of interest" description="Disordered" evidence="1">
    <location>
        <begin position="364"/>
        <end position="383"/>
    </location>
</feature>
<dbReference type="Proteomes" id="UP001244011">
    <property type="component" value="Unassembled WGS sequence"/>
</dbReference>
<comment type="caution">
    <text evidence="3">The sequence shown here is derived from an EMBL/GenBank/DDBJ whole genome shotgun (WGS) entry which is preliminary data.</text>
</comment>
<feature type="compositionally biased region" description="Basic and acidic residues" evidence="1">
    <location>
        <begin position="610"/>
        <end position="619"/>
    </location>
</feature>
<gene>
    <name evidence="3" type="ORF">QBC33DRAFT_169906</name>
</gene>
<feature type="compositionally biased region" description="Polar residues" evidence="1">
    <location>
        <begin position="543"/>
        <end position="563"/>
    </location>
</feature>
<keyword evidence="2" id="KW-1133">Transmembrane helix</keyword>
<feature type="region of interest" description="Disordered" evidence="1">
    <location>
        <begin position="392"/>
        <end position="619"/>
    </location>
</feature>
<name>A0AAJ0C8E2_9PEZI</name>
<protein>
    <recommendedName>
        <fullName evidence="5">Vacuolar membrane protein</fullName>
    </recommendedName>
</protein>
<dbReference type="Pfam" id="PF16944">
    <property type="entry name" value="KCH"/>
    <property type="match status" value="1"/>
</dbReference>
<dbReference type="GO" id="GO:0005886">
    <property type="term" value="C:plasma membrane"/>
    <property type="evidence" value="ECO:0007669"/>
    <property type="project" value="InterPro"/>
</dbReference>
<dbReference type="GO" id="GO:0015079">
    <property type="term" value="F:potassium ion transmembrane transporter activity"/>
    <property type="evidence" value="ECO:0007669"/>
    <property type="project" value="InterPro"/>
</dbReference>
<reference evidence="3" key="1">
    <citation type="submission" date="2023-06" db="EMBL/GenBank/DDBJ databases">
        <title>Genome-scale phylogeny and comparative genomics of the fungal order Sordariales.</title>
        <authorList>
            <consortium name="Lawrence Berkeley National Laboratory"/>
            <person name="Hensen N."/>
            <person name="Bonometti L."/>
            <person name="Westerberg I."/>
            <person name="Brannstrom I.O."/>
            <person name="Guillou S."/>
            <person name="Cros-Aarteil S."/>
            <person name="Calhoun S."/>
            <person name="Haridas S."/>
            <person name="Kuo A."/>
            <person name="Mondo S."/>
            <person name="Pangilinan J."/>
            <person name="Riley R."/>
            <person name="Labutti K."/>
            <person name="Andreopoulos B."/>
            <person name="Lipzen A."/>
            <person name="Chen C."/>
            <person name="Yanf M."/>
            <person name="Daum C."/>
            <person name="Ng V."/>
            <person name="Clum A."/>
            <person name="Steindorff A."/>
            <person name="Ohm R."/>
            <person name="Martin F."/>
            <person name="Silar P."/>
            <person name="Natvig D."/>
            <person name="Lalanne C."/>
            <person name="Gautier V."/>
            <person name="Ament-Velasquez S.L."/>
            <person name="Kruys A."/>
            <person name="Hutchinson M.I."/>
            <person name="Powell A.J."/>
            <person name="Barry K."/>
            <person name="Miller A.N."/>
            <person name="Grigoriev I.V."/>
            <person name="Debuchy R."/>
            <person name="Gladieux P."/>
            <person name="Thoren M.H."/>
            <person name="Johannesson H."/>
        </authorList>
    </citation>
    <scope>NUCLEOTIDE SEQUENCE</scope>
    <source>
        <strain evidence="3">8032-3</strain>
    </source>
</reference>
<feature type="compositionally biased region" description="Pro residues" evidence="1">
    <location>
        <begin position="521"/>
        <end position="530"/>
    </location>
</feature>
<evidence type="ECO:0008006" key="5">
    <source>
        <dbReference type="Google" id="ProtNLM"/>
    </source>
</evidence>
<evidence type="ECO:0000313" key="4">
    <source>
        <dbReference type="Proteomes" id="UP001244011"/>
    </source>
</evidence>
<dbReference type="InterPro" id="IPR031606">
    <property type="entry name" value="Kch1/2"/>
</dbReference>